<dbReference type="Proteomes" id="UP000502035">
    <property type="component" value="Chromosome"/>
</dbReference>
<evidence type="ECO:0000313" key="2">
    <source>
        <dbReference type="EMBL" id="QIK74909.1"/>
    </source>
</evidence>
<dbReference type="EMBL" id="CP049866">
    <property type="protein sequence ID" value="QIK74909.1"/>
    <property type="molecule type" value="Genomic_DNA"/>
</dbReference>
<dbReference type="RefSeq" id="WP_166315746.1">
    <property type="nucleotide sequence ID" value="NZ_CP049866.1"/>
</dbReference>
<protein>
    <submittedName>
        <fullName evidence="2">Cupin domain-containing protein</fullName>
    </submittedName>
</protein>
<gene>
    <name evidence="2" type="ORF">G7071_05170</name>
</gene>
<dbReference type="InterPro" id="IPR014710">
    <property type="entry name" value="RmlC-like_jellyroll"/>
</dbReference>
<dbReference type="SUPFAM" id="SSF51182">
    <property type="entry name" value="RmlC-like cupins"/>
    <property type="match status" value="1"/>
</dbReference>
<dbReference type="Pfam" id="PF07883">
    <property type="entry name" value="Cupin_2"/>
    <property type="match status" value="1"/>
</dbReference>
<evidence type="ECO:0000259" key="1">
    <source>
        <dbReference type="Pfam" id="PF07883"/>
    </source>
</evidence>
<dbReference type="PANTHER" id="PTHR36440">
    <property type="entry name" value="PUTATIVE (AFU_ORTHOLOGUE AFUA_8G07350)-RELATED"/>
    <property type="match status" value="1"/>
</dbReference>
<dbReference type="CDD" id="cd02208">
    <property type="entry name" value="cupin_RmlC-like"/>
    <property type="match status" value="1"/>
</dbReference>
<proteinExistence type="predicted"/>
<dbReference type="AlphaFoldDB" id="A0A6G7YDV7"/>
<feature type="domain" description="Cupin type-2" evidence="1">
    <location>
        <begin position="46"/>
        <end position="117"/>
    </location>
</feature>
<dbReference type="InterPro" id="IPR053146">
    <property type="entry name" value="QDO-like"/>
</dbReference>
<dbReference type="Gene3D" id="2.60.120.10">
    <property type="entry name" value="Jelly Rolls"/>
    <property type="match status" value="1"/>
</dbReference>
<sequence length="160" mass="16976">MSNKTSTVTAKPTPRVLRSPRSVEMLGNRLDLLVEADDFPRASVVRYTVAPGFTAPPQLHHHVSDDVLMIVLAGALAVSGVEGEVEAGPGEVVVLRHGTPFAWRNASAEEEAVYLGVYAPGGFEQYFPAIQAAASSAGGLSPEVVFPLWEQYGIAVSDTD</sequence>
<dbReference type="PANTHER" id="PTHR36440:SF1">
    <property type="entry name" value="PUTATIVE (AFU_ORTHOLOGUE AFUA_8G07350)-RELATED"/>
    <property type="match status" value="1"/>
</dbReference>
<organism evidence="2 3">
    <name type="scientific">Nocardioides piscis</name>
    <dbReference type="NCBI Taxonomy" id="2714938"/>
    <lineage>
        <taxon>Bacteria</taxon>
        <taxon>Bacillati</taxon>
        <taxon>Actinomycetota</taxon>
        <taxon>Actinomycetes</taxon>
        <taxon>Propionibacteriales</taxon>
        <taxon>Nocardioidaceae</taxon>
        <taxon>Nocardioides</taxon>
    </lineage>
</organism>
<name>A0A6G7YDV7_9ACTN</name>
<accession>A0A6G7YDV7</accession>
<evidence type="ECO:0000313" key="3">
    <source>
        <dbReference type="Proteomes" id="UP000502035"/>
    </source>
</evidence>
<reference evidence="2 3" key="1">
    <citation type="submission" date="2020-03" db="EMBL/GenBank/DDBJ databases">
        <title>Nocardioides sp. nov., isolated from fish.</title>
        <authorList>
            <person name="Hyun D.-W."/>
            <person name="Bae J.-W."/>
        </authorList>
    </citation>
    <scope>NUCLEOTIDE SEQUENCE [LARGE SCALE GENOMIC DNA]</scope>
    <source>
        <strain evidence="2 3">HDW12A</strain>
    </source>
</reference>
<dbReference type="InterPro" id="IPR011051">
    <property type="entry name" value="RmlC_Cupin_sf"/>
</dbReference>
<keyword evidence="3" id="KW-1185">Reference proteome</keyword>
<dbReference type="InterPro" id="IPR013096">
    <property type="entry name" value="Cupin_2"/>
</dbReference>
<dbReference type="KEGG" id="npi:G7071_05170"/>